<keyword evidence="1" id="KW-0472">Membrane</keyword>
<dbReference type="AlphaFoldDB" id="A0A7G9QZA6"/>
<evidence type="ECO:0000313" key="3">
    <source>
        <dbReference type="Proteomes" id="UP000515976"/>
    </source>
</evidence>
<dbReference type="EMBL" id="CP060712">
    <property type="protein sequence ID" value="QNN48681.1"/>
    <property type="molecule type" value="Genomic_DNA"/>
</dbReference>
<dbReference type="KEGG" id="pei:H9L10_10230"/>
<evidence type="ECO:0000313" key="2">
    <source>
        <dbReference type="EMBL" id="QNN48681.1"/>
    </source>
</evidence>
<keyword evidence="3" id="KW-1185">Reference proteome</keyword>
<dbReference type="Proteomes" id="UP000515976">
    <property type="component" value="Chromosome"/>
</dbReference>
<evidence type="ECO:0000256" key="1">
    <source>
        <dbReference type="SAM" id="Phobius"/>
    </source>
</evidence>
<accession>A0A7G9QZA6</accession>
<sequence length="86" mass="9645">MDTLTDLLRFLLQLGAFVVVFGPLVVLVEMAHLRSEAEGRSVRSFPTDDRDADARRVAAELRALHAAAAPVPKLRGRRHVWVSRDR</sequence>
<protein>
    <submittedName>
        <fullName evidence="2">Uncharacterized protein</fullName>
    </submittedName>
</protein>
<keyword evidence="1" id="KW-0812">Transmembrane</keyword>
<gene>
    <name evidence="2" type="ORF">H9L10_10230</name>
</gene>
<proteinExistence type="predicted"/>
<feature type="transmembrane region" description="Helical" evidence="1">
    <location>
        <begin position="12"/>
        <end position="33"/>
    </location>
</feature>
<reference evidence="2 3" key="1">
    <citation type="submission" date="2020-08" db="EMBL/GenBank/DDBJ databases">
        <title>Genome sequence of Phycicoccus endophyticus JCM 31784T.</title>
        <authorList>
            <person name="Hyun D.-W."/>
            <person name="Bae J.-W."/>
        </authorList>
    </citation>
    <scope>NUCLEOTIDE SEQUENCE [LARGE SCALE GENOMIC DNA]</scope>
    <source>
        <strain evidence="2 3">JCM 31784</strain>
    </source>
</reference>
<keyword evidence="1" id="KW-1133">Transmembrane helix</keyword>
<name>A0A7G9QZA6_9MICO</name>
<dbReference type="RefSeq" id="WP_166100020.1">
    <property type="nucleotide sequence ID" value="NZ_BMMY01000003.1"/>
</dbReference>
<organism evidence="2 3">
    <name type="scientific">Phycicoccus endophyticus</name>
    <dbReference type="NCBI Taxonomy" id="1690220"/>
    <lineage>
        <taxon>Bacteria</taxon>
        <taxon>Bacillati</taxon>
        <taxon>Actinomycetota</taxon>
        <taxon>Actinomycetes</taxon>
        <taxon>Micrococcales</taxon>
        <taxon>Intrasporangiaceae</taxon>
        <taxon>Phycicoccus</taxon>
    </lineage>
</organism>